<dbReference type="EMBL" id="LXZO01000077">
    <property type="protein sequence ID" value="PAY47760.1"/>
    <property type="molecule type" value="Genomic_DNA"/>
</dbReference>
<dbReference type="Proteomes" id="UP000218139">
    <property type="component" value="Unassembled WGS sequence"/>
</dbReference>
<accession>A0A9X6S9P0</accession>
<dbReference type="AlphaFoldDB" id="A0A9X6S9P0"/>
<reference evidence="2 3" key="1">
    <citation type="submission" date="2016-05" db="EMBL/GenBank/DDBJ databases">
        <authorList>
            <person name="Lee J.-Y."/>
            <person name="Kim E.B."/>
            <person name="Choi Y.-J."/>
        </authorList>
    </citation>
    <scope>NUCLEOTIDE SEQUENCE [LARGE SCALE GENOMIC DNA]</scope>
    <source>
        <strain evidence="2 3">KLA006</strain>
    </source>
</reference>
<comment type="caution">
    <text evidence="2">The sequence shown here is derived from an EMBL/GenBank/DDBJ whole genome shotgun (WGS) entry which is preliminary data.</text>
</comment>
<dbReference type="SUPFAM" id="SSF52540">
    <property type="entry name" value="P-loop containing nucleoside triphosphate hydrolases"/>
    <property type="match status" value="1"/>
</dbReference>
<sequence length="293" mass="32885">MNKNDKKLSALIKARKQAFSLTIGNQKGGVGKTASSVILAYLLAKKGFKVLVVDLDPQANATKMLINTGMRQAQEQGLEKDFSFNKTLLDAILEKNIEDTIINIIDNLDIVPSDDSFEDFARYVYLNSGAKDDFSFDHVLEPLFADIKPKYDFIVLDTPPSNKEIRSNAVVMTDYVLISLQTQDDSLAGANLYISALVDLKQKYDLPVEVVGVLATLNDPRNTVDKLVLKRAIELFSDEVVFKHVLPNMSRMKRFPIQGVGTSDRFDKYVLDEYEVVANELISKILFYEEGED</sequence>
<organism evidence="2 3">
    <name type="scientific">Ligilactobacillus salivarius</name>
    <dbReference type="NCBI Taxonomy" id="1624"/>
    <lineage>
        <taxon>Bacteria</taxon>
        <taxon>Bacillati</taxon>
        <taxon>Bacillota</taxon>
        <taxon>Bacilli</taxon>
        <taxon>Lactobacillales</taxon>
        <taxon>Lactobacillaceae</taxon>
        <taxon>Ligilactobacillus</taxon>
    </lineage>
</organism>
<dbReference type="Pfam" id="PF13614">
    <property type="entry name" value="AAA_31"/>
    <property type="match status" value="1"/>
</dbReference>
<name>A0A9X6S9P0_9LACO</name>
<feature type="domain" description="AAA" evidence="1">
    <location>
        <begin position="22"/>
        <end position="203"/>
    </location>
</feature>
<dbReference type="PANTHER" id="PTHR13696:SF52">
    <property type="entry name" value="PARA FAMILY PROTEIN CT_582"/>
    <property type="match status" value="1"/>
</dbReference>
<dbReference type="PANTHER" id="PTHR13696">
    <property type="entry name" value="P-LOOP CONTAINING NUCLEOSIDE TRIPHOSPHATE HYDROLASE"/>
    <property type="match status" value="1"/>
</dbReference>
<dbReference type="CDD" id="cd02042">
    <property type="entry name" value="ParAB_family"/>
    <property type="match status" value="1"/>
</dbReference>
<evidence type="ECO:0000313" key="3">
    <source>
        <dbReference type="Proteomes" id="UP000218139"/>
    </source>
</evidence>
<evidence type="ECO:0000313" key="2">
    <source>
        <dbReference type="EMBL" id="PAY47760.1"/>
    </source>
</evidence>
<dbReference type="InterPro" id="IPR025669">
    <property type="entry name" value="AAA_dom"/>
</dbReference>
<evidence type="ECO:0000259" key="1">
    <source>
        <dbReference type="Pfam" id="PF13614"/>
    </source>
</evidence>
<gene>
    <name evidence="2" type="ORF">A8C52_05710</name>
</gene>
<dbReference type="Gene3D" id="3.40.50.300">
    <property type="entry name" value="P-loop containing nucleotide triphosphate hydrolases"/>
    <property type="match status" value="1"/>
</dbReference>
<proteinExistence type="predicted"/>
<dbReference type="InterPro" id="IPR050678">
    <property type="entry name" value="DNA_Partitioning_ATPase"/>
</dbReference>
<protein>
    <submittedName>
        <fullName evidence="2">ATPase</fullName>
    </submittedName>
</protein>
<dbReference type="RefSeq" id="WP_086201595.1">
    <property type="nucleotide sequence ID" value="NZ_JADCTW010000038.1"/>
</dbReference>
<dbReference type="InterPro" id="IPR027417">
    <property type="entry name" value="P-loop_NTPase"/>
</dbReference>